<feature type="transmembrane region" description="Helical" evidence="1">
    <location>
        <begin position="157"/>
        <end position="175"/>
    </location>
</feature>
<gene>
    <name evidence="2" type="ORF">CLV43_102707</name>
</gene>
<feature type="transmembrane region" description="Helical" evidence="1">
    <location>
        <begin position="89"/>
        <end position="108"/>
    </location>
</feature>
<feature type="transmembrane region" description="Helical" evidence="1">
    <location>
        <begin position="46"/>
        <end position="69"/>
    </location>
</feature>
<proteinExistence type="predicted"/>
<keyword evidence="3" id="KW-1185">Reference proteome</keyword>
<dbReference type="Pfam" id="PF10067">
    <property type="entry name" value="DUF2306"/>
    <property type="match status" value="1"/>
</dbReference>
<keyword evidence="1" id="KW-1133">Transmembrane helix</keyword>
<keyword evidence="1" id="KW-0472">Membrane</keyword>
<name>A0A2T0THF1_9PSEU</name>
<dbReference type="RefSeq" id="WP_106186676.1">
    <property type="nucleotide sequence ID" value="NZ_PVTF01000002.1"/>
</dbReference>
<accession>A0A2T0THF1</accession>
<keyword evidence="1" id="KW-0812">Transmembrane</keyword>
<feature type="transmembrane region" description="Helical" evidence="1">
    <location>
        <begin position="120"/>
        <end position="137"/>
    </location>
</feature>
<comment type="caution">
    <text evidence="2">The sequence shown here is derived from an EMBL/GenBank/DDBJ whole genome shotgun (WGS) entry which is preliminary data.</text>
</comment>
<dbReference type="OrthoDB" id="4698148at2"/>
<evidence type="ECO:0000313" key="2">
    <source>
        <dbReference type="EMBL" id="PRY45142.1"/>
    </source>
</evidence>
<dbReference type="EMBL" id="PVTF01000002">
    <property type="protein sequence ID" value="PRY45142.1"/>
    <property type="molecule type" value="Genomic_DNA"/>
</dbReference>
<sequence length="220" mass="23877">MTSTGRPGWLVPTGLILLTAIPVGAGAFRVSQLAGGAAVTPDNARFFATPLPVVLHIIGASAYCVLGAFQFAPALRREHPRWHRVAGRVLVPAGLVAALSGLWMALFYPLPAFDGDLVKVFRLVFGTGMVAALVLGFRTARRRDFRAHRAWMMRAYAIGQGAGSQAFTHLSWMAVFGDPTVFQRALLMLAGWVVNLAVAEWFIRRRPVLVARRSTEPVTA</sequence>
<evidence type="ECO:0000313" key="3">
    <source>
        <dbReference type="Proteomes" id="UP000239494"/>
    </source>
</evidence>
<organism evidence="2 3">
    <name type="scientific">Umezawaea tangerina</name>
    <dbReference type="NCBI Taxonomy" id="84725"/>
    <lineage>
        <taxon>Bacteria</taxon>
        <taxon>Bacillati</taxon>
        <taxon>Actinomycetota</taxon>
        <taxon>Actinomycetes</taxon>
        <taxon>Pseudonocardiales</taxon>
        <taxon>Pseudonocardiaceae</taxon>
        <taxon>Umezawaea</taxon>
    </lineage>
</organism>
<dbReference type="Proteomes" id="UP000239494">
    <property type="component" value="Unassembled WGS sequence"/>
</dbReference>
<reference evidence="2 3" key="1">
    <citation type="submission" date="2018-03" db="EMBL/GenBank/DDBJ databases">
        <title>Genomic Encyclopedia of Archaeal and Bacterial Type Strains, Phase II (KMG-II): from individual species to whole genera.</title>
        <authorList>
            <person name="Goeker M."/>
        </authorList>
    </citation>
    <scope>NUCLEOTIDE SEQUENCE [LARGE SCALE GENOMIC DNA]</scope>
    <source>
        <strain evidence="2 3">DSM 44720</strain>
    </source>
</reference>
<evidence type="ECO:0000256" key="1">
    <source>
        <dbReference type="SAM" id="Phobius"/>
    </source>
</evidence>
<dbReference type="InterPro" id="IPR018750">
    <property type="entry name" value="DUF2306_membrane"/>
</dbReference>
<feature type="transmembrane region" description="Helical" evidence="1">
    <location>
        <begin position="181"/>
        <end position="203"/>
    </location>
</feature>
<dbReference type="AlphaFoldDB" id="A0A2T0THF1"/>
<protein>
    <submittedName>
        <fullName evidence="2">Putative membrane protein</fullName>
    </submittedName>
</protein>